<comment type="PTM">
    <text evidence="5">Predicted to be exported by the Tat system. The position of the signal peptide cleavage has not been experimentally proven.</text>
</comment>
<comment type="caution">
    <text evidence="7">The sequence shown here is derived from an EMBL/GenBank/DDBJ whole genome shotgun (WGS) entry which is preliminary data.</text>
</comment>
<feature type="binding site" evidence="5">
    <location>
        <position position="221"/>
    </location>
    <ligand>
        <name>Mo-molybdopterin</name>
        <dbReference type="ChEBI" id="CHEBI:71302"/>
    </ligand>
</feature>
<evidence type="ECO:0000256" key="3">
    <source>
        <dbReference type="ARBA" id="ARBA00022729"/>
    </source>
</evidence>
<dbReference type="RefSeq" id="WP_002938877.1">
    <property type="nucleotide sequence ID" value="NZ_JARQZE010000017.1"/>
</dbReference>
<keyword evidence="2 5" id="KW-0479">Metal-binding</keyword>
<evidence type="ECO:0000256" key="4">
    <source>
        <dbReference type="ARBA" id="ARBA00023002"/>
    </source>
</evidence>
<comment type="similarity">
    <text evidence="5">Belongs to the MsrP family.</text>
</comment>
<comment type="catalytic activity">
    <reaction evidence="5">
        <text>L-methionyl-[protein] + a quinone + H2O = L-methionyl-(R)-S-oxide-[protein] + a quinol</text>
        <dbReference type="Rhea" id="RHEA:51296"/>
        <dbReference type="Rhea" id="RHEA-COMP:12313"/>
        <dbReference type="Rhea" id="RHEA-COMP:12314"/>
        <dbReference type="ChEBI" id="CHEBI:15377"/>
        <dbReference type="ChEBI" id="CHEBI:16044"/>
        <dbReference type="ChEBI" id="CHEBI:24646"/>
        <dbReference type="ChEBI" id="CHEBI:45764"/>
        <dbReference type="ChEBI" id="CHEBI:132124"/>
    </reaction>
</comment>
<name>A0ABW3WI61_9RHOO</name>
<protein>
    <recommendedName>
        <fullName evidence="5">Protein-methionine-sulfoxide reductase catalytic subunit MsrP</fullName>
        <ecNumber evidence="5">1.8.5.-</ecNumber>
    </recommendedName>
</protein>
<dbReference type="InterPro" id="IPR022867">
    <property type="entry name" value="MsrP"/>
</dbReference>
<organism evidence="7 8">
    <name type="scientific">Thauera mechernichensis</name>
    <dbReference type="NCBI Taxonomy" id="82788"/>
    <lineage>
        <taxon>Bacteria</taxon>
        <taxon>Pseudomonadati</taxon>
        <taxon>Pseudomonadota</taxon>
        <taxon>Betaproteobacteria</taxon>
        <taxon>Rhodocyclales</taxon>
        <taxon>Zoogloeaceae</taxon>
        <taxon>Thauera</taxon>
    </lineage>
</organism>
<evidence type="ECO:0000256" key="2">
    <source>
        <dbReference type="ARBA" id="ARBA00022723"/>
    </source>
</evidence>
<comment type="function">
    <text evidence="5">Part of the MsrPQ system that repairs oxidized periplasmic proteins containing methionine sulfoxide residues (Met-O), using respiratory chain electrons. Thus protects these proteins from oxidative-stress damage caused by reactive species of oxygen and chlorine generated by the host defense mechanisms. MsrPQ is essential for the maintenance of envelope integrity under bleach stress, rescuing a wide series of structurally unrelated periplasmic proteins from methionine oxidation. The catalytic subunit MsrP is non-stereospecific, being able to reduce both (R-) and (S-) diastereoisomers of methionine sulfoxide.</text>
</comment>
<dbReference type="InterPro" id="IPR006311">
    <property type="entry name" value="TAT_signal"/>
</dbReference>
<dbReference type="PANTHER" id="PTHR43032:SF3">
    <property type="entry name" value="PROTEIN-METHIONINE-SULFOXIDE REDUCTASE CATALYTIC SUBUNIT MSRP"/>
    <property type="match status" value="1"/>
</dbReference>
<comment type="subunit">
    <text evidence="5">Heterodimer of a catalytic subunit (MsrP) and a heme-binding subunit (MsrQ).</text>
</comment>
<feature type="binding site" evidence="5">
    <location>
        <begin position="237"/>
        <end position="239"/>
    </location>
    <ligand>
        <name>Mo-molybdopterin</name>
        <dbReference type="ChEBI" id="CHEBI:71302"/>
    </ligand>
</feature>
<keyword evidence="4 5" id="KW-0560">Oxidoreductase</keyword>
<evidence type="ECO:0000313" key="8">
    <source>
        <dbReference type="Proteomes" id="UP001597158"/>
    </source>
</evidence>
<sequence>MLIKRPSDILNSEITDRRLFENRRAFITRSGVGLAAGAALWHGLTSPARAARSSTNTALAGLPSALSTDEAKTDYQSVTTYNNFYEFGTGKDDPARNAGRMAVRPWTVSVEGLAGKPRTFDIDDLIKLAPLEERIYRMRCVEGWSMVIPWVGFPLAALLKEVDPLGSAKYVEFLTHYDREIMTRRPVLDWPYGEGLRMDEALHPLTLLAVGLYGETLPNQNGAPVRLVVPWKYGFKSAKSIVTIRLTEKQPPTAWNRAAPQEYGFYSNVNPEVSHPRWSQATERRIGELRRRPTLMFNGYGEQVASLYQGMDLRKHY</sequence>
<feature type="binding site" evidence="5">
    <location>
        <position position="175"/>
    </location>
    <ligand>
        <name>Mo-molybdopterin</name>
        <dbReference type="ChEBI" id="CHEBI:71302"/>
    </ligand>
</feature>
<evidence type="ECO:0000256" key="1">
    <source>
        <dbReference type="ARBA" id="ARBA00022505"/>
    </source>
</evidence>
<dbReference type="EC" id="1.8.5.-" evidence="5"/>
<accession>A0ABW3WI61</accession>
<dbReference type="HAMAP" id="MF_01206">
    <property type="entry name" value="MsrP"/>
    <property type="match status" value="1"/>
</dbReference>
<dbReference type="PANTHER" id="PTHR43032">
    <property type="entry name" value="PROTEIN-METHIONINE-SULFOXIDE REDUCTASE"/>
    <property type="match status" value="1"/>
</dbReference>
<feature type="binding site" evidence="5">
    <location>
        <position position="140"/>
    </location>
    <ligand>
        <name>Mo-molybdopterin</name>
        <dbReference type="ChEBI" id="CHEBI:71302"/>
    </ligand>
    <ligandPart>
        <name>Mo</name>
        <dbReference type="ChEBI" id="CHEBI:28685"/>
    </ligandPart>
</feature>
<dbReference type="EMBL" id="JBHTMC010000033">
    <property type="protein sequence ID" value="MFD1265362.1"/>
    <property type="molecule type" value="Genomic_DNA"/>
</dbReference>
<dbReference type="InterPro" id="IPR000572">
    <property type="entry name" value="OxRdtase_Mopterin-bd_dom"/>
</dbReference>
<dbReference type="Gene3D" id="3.90.420.10">
    <property type="entry name" value="Oxidoreductase, molybdopterin-binding domain"/>
    <property type="match status" value="1"/>
</dbReference>
<dbReference type="InterPro" id="IPR036374">
    <property type="entry name" value="OxRdtase_Mopterin-bd_sf"/>
</dbReference>
<comment type="cofactor">
    <cofactor evidence="5">
        <name>Mo-molybdopterin</name>
        <dbReference type="ChEBI" id="CHEBI:71302"/>
    </cofactor>
    <text evidence="5">Binds 1 Mo-molybdopterin (Mo-MPT) cofactor per subunit.</text>
</comment>
<dbReference type="PROSITE" id="PS51318">
    <property type="entry name" value="TAT"/>
    <property type="match status" value="1"/>
</dbReference>
<evidence type="ECO:0000256" key="5">
    <source>
        <dbReference type="HAMAP-Rule" id="MF_01206"/>
    </source>
</evidence>
<feature type="binding site" evidence="5">
    <location>
        <position position="82"/>
    </location>
    <ligand>
        <name>Mo-molybdopterin</name>
        <dbReference type="ChEBI" id="CHEBI:71302"/>
    </ligand>
</feature>
<comment type="catalytic activity">
    <reaction evidence="5">
        <text>L-methionyl-[protein] + a quinone + H2O = L-methionyl-(S)-S-oxide-[protein] + a quinol</text>
        <dbReference type="Rhea" id="RHEA:51292"/>
        <dbReference type="Rhea" id="RHEA-COMP:12313"/>
        <dbReference type="Rhea" id="RHEA-COMP:12315"/>
        <dbReference type="ChEBI" id="CHEBI:15377"/>
        <dbReference type="ChEBI" id="CHEBI:16044"/>
        <dbReference type="ChEBI" id="CHEBI:24646"/>
        <dbReference type="ChEBI" id="CHEBI:44120"/>
        <dbReference type="ChEBI" id="CHEBI:132124"/>
    </reaction>
</comment>
<evidence type="ECO:0000259" key="6">
    <source>
        <dbReference type="Pfam" id="PF00174"/>
    </source>
</evidence>
<keyword evidence="8" id="KW-1185">Reference proteome</keyword>
<feature type="binding site" evidence="5">
    <location>
        <begin position="85"/>
        <end position="86"/>
    </location>
    <ligand>
        <name>Mo-molybdopterin</name>
        <dbReference type="ChEBI" id="CHEBI:71302"/>
    </ligand>
</feature>
<dbReference type="Pfam" id="PF00174">
    <property type="entry name" value="Oxidored_molyb"/>
    <property type="match status" value="1"/>
</dbReference>
<evidence type="ECO:0000313" key="7">
    <source>
        <dbReference type="EMBL" id="MFD1265362.1"/>
    </source>
</evidence>
<dbReference type="NCBIfam" id="NF003767">
    <property type="entry name" value="PRK05363.1"/>
    <property type="match status" value="1"/>
</dbReference>
<keyword evidence="1 5" id="KW-0500">Molybdenum</keyword>
<keyword evidence="3 5" id="KW-0732">Signal</keyword>
<feature type="binding site" evidence="5">
    <location>
        <position position="226"/>
    </location>
    <ligand>
        <name>Mo-molybdopterin</name>
        <dbReference type="ChEBI" id="CHEBI:71302"/>
    </ligand>
</feature>
<gene>
    <name evidence="5 7" type="primary">msrP</name>
    <name evidence="7" type="ORF">ACFQ4M_17460</name>
</gene>
<dbReference type="SUPFAM" id="SSF56524">
    <property type="entry name" value="Oxidoreductase molybdopterin-binding domain"/>
    <property type="match status" value="1"/>
</dbReference>
<proteinExistence type="inferred from homology"/>
<dbReference type="Proteomes" id="UP001597158">
    <property type="component" value="Unassembled WGS sequence"/>
</dbReference>
<dbReference type="GO" id="GO:0016491">
    <property type="term" value="F:oxidoreductase activity"/>
    <property type="evidence" value="ECO:0007669"/>
    <property type="project" value="UniProtKB-KW"/>
</dbReference>
<feature type="domain" description="Oxidoreductase molybdopterin-binding" evidence="6">
    <location>
        <begin position="103"/>
        <end position="255"/>
    </location>
</feature>
<reference evidence="8" key="1">
    <citation type="journal article" date="2019" name="Int. J. Syst. Evol. Microbiol.">
        <title>The Global Catalogue of Microorganisms (GCM) 10K type strain sequencing project: providing services to taxonomists for standard genome sequencing and annotation.</title>
        <authorList>
            <consortium name="The Broad Institute Genomics Platform"/>
            <consortium name="The Broad Institute Genome Sequencing Center for Infectious Disease"/>
            <person name="Wu L."/>
            <person name="Ma J."/>
        </authorList>
    </citation>
    <scope>NUCLEOTIDE SEQUENCE [LARGE SCALE GENOMIC DNA]</scope>
    <source>
        <strain evidence="8">CCUG 48884</strain>
    </source>
</reference>